<evidence type="ECO:0000256" key="1">
    <source>
        <dbReference type="ARBA" id="ARBA00001917"/>
    </source>
</evidence>
<dbReference type="PANTHER" id="PTHR19384">
    <property type="entry name" value="NITRIC OXIDE SYNTHASE-RELATED"/>
    <property type="match status" value="1"/>
</dbReference>
<comment type="subcellular location">
    <subcellularLocation>
        <location evidence="18">Endoplasmic reticulum membrane</location>
    </subcellularLocation>
</comment>
<gene>
    <name evidence="21" type="ORF">FCIRC_2626</name>
</gene>
<keyword evidence="22" id="KW-1185">Reference proteome</keyword>
<dbReference type="PANTHER" id="PTHR19384:SF17">
    <property type="entry name" value="NADPH--CYTOCHROME P450 REDUCTASE"/>
    <property type="match status" value="1"/>
</dbReference>
<evidence type="ECO:0000256" key="4">
    <source>
        <dbReference type="ARBA" id="ARBA00022630"/>
    </source>
</evidence>
<keyword evidence="14" id="KW-0443">Lipid metabolism</keyword>
<dbReference type="EMBL" id="JAAQPE010000084">
    <property type="protein sequence ID" value="KAF5686934.1"/>
    <property type="molecule type" value="Genomic_DNA"/>
</dbReference>
<comment type="function">
    <text evidence="18">This enzyme is required for electron transfer from NADP to cytochrome P450.</text>
</comment>
<dbReference type="Proteomes" id="UP000572754">
    <property type="component" value="Unassembled WGS sequence"/>
</dbReference>
<keyword evidence="9 18" id="KW-0521">NADP</keyword>
<name>A0A8H5UAH4_FUSCI</name>
<reference evidence="22" key="1">
    <citation type="journal article" date="2020" name="BMC Genomics">
        <title>Correction to: Identification and distribution of gene clusters required for synthesis of sphingolipid metabolism inhibitors in diverse species of the filamentous fungus Fusarium.</title>
        <authorList>
            <person name="Kim H.S."/>
            <person name="Lohmar J.M."/>
            <person name="Busman M."/>
            <person name="Brown D.W."/>
            <person name="Naumann T.A."/>
            <person name="Divon H.H."/>
            <person name="Lysoe E."/>
            <person name="Uhlig S."/>
            <person name="Proctor R.H."/>
        </authorList>
    </citation>
    <scope>NUCLEOTIDE SEQUENCE [LARGE SCALE GENOMIC DNA]</scope>
    <source>
        <strain evidence="22">NRRL 25331</strain>
    </source>
</reference>
<dbReference type="PROSITE" id="PS50902">
    <property type="entry name" value="FLAVODOXIN_LIKE"/>
    <property type="match status" value="1"/>
</dbReference>
<evidence type="ECO:0000256" key="18">
    <source>
        <dbReference type="PIRNR" id="PIRNR000208"/>
    </source>
</evidence>
<evidence type="ECO:0000256" key="6">
    <source>
        <dbReference type="ARBA" id="ARBA00022692"/>
    </source>
</evidence>
<proteinExistence type="inferred from homology"/>
<dbReference type="Gene3D" id="2.40.30.10">
    <property type="entry name" value="Translation factors"/>
    <property type="match status" value="2"/>
</dbReference>
<dbReference type="PIRSF" id="PIRSF000208">
    <property type="entry name" value="P450R"/>
    <property type="match status" value="1"/>
</dbReference>
<dbReference type="InterPro" id="IPR017938">
    <property type="entry name" value="Riboflavin_synthase-like_b-brl"/>
</dbReference>
<comment type="similarity">
    <text evidence="18">In the C-terminal section; belongs to the flavoprotein pyridine nucleotide cytochrome reductase family.</text>
</comment>
<keyword evidence="4" id="KW-0285">Flavoprotein</keyword>
<evidence type="ECO:0000256" key="10">
    <source>
        <dbReference type="ARBA" id="ARBA00022955"/>
    </source>
</evidence>
<evidence type="ECO:0000256" key="7">
    <source>
        <dbReference type="ARBA" id="ARBA00022824"/>
    </source>
</evidence>
<dbReference type="PRINTS" id="PR00371">
    <property type="entry name" value="FPNCR"/>
</dbReference>
<dbReference type="Pfam" id="PF00175">
    <property type="entry name" value="NAD_binding_1"/>
    <property type="match status" value="1"/>
</dbReference>
<dbReference type="InterPro" id="IPR003097">
    <property type="entry name" value="CysJ-like_FAD-binding"/>
</dbReference>
<evidence type="ECO:0000256" key="11">
    <source>
        <dbReference type="ARBA" id="ARBA00022989"/>
    </source>
</evidence>
<dbReference type="InterPro" id="IPR039261">
    <property type="entry name" value="FNR_nucleotide-bd"/>
</dbReference>
<evidence type="ECO:0000256" key="17">
    <source>
        <dbReference type="ARBA" id="ARBA00023221"/>
    </source>
</evidence>
<dbReference type="SUPFAM" id="SSF52218">
    <property type="entry name" value="Flavoproteins"/>
    <property type="match status" value="1"/>
</dbReference>
<reference evidence="21 22" key="2">
    <citation type="submission" date="2020-05" db="EMBL/GenBank/DDBJ databases">
        <title>Identification and distribution of gene clusters putatively required for synthesis of sphingolipid metabolism inhibitors in phylogenetically diverse species of the filamentous fungus Fusarium.</title>
        <authorList>
            <person name="Kim H.-S."/>
            <person name="Busman M."/>
            <person name="Brown D.W."/>
            <person name="Divon H."/>
            <person name="Uhlig S."/>
            <person name="Proctor R.H."/>
        </authorList>
    </citation>
    <scope>NUCLEOTIDE SEQUENCE [LARGE SCALE GENOMIC DNA]</scope>
    <source>
        <strain evidence="21 22">NRRL 25331</strain>
    </source>
</reference>
<dbReference type="GO" id="GO:0016126">
    <property type="term" value="P:sterol biosynthetic process"/>
    <property type="evidence" value="ECO:0007669"/>
    <property type="project" value="UniProtKB-KW"/>
</dbReference>
<keyword evidence="10" id="KW-0752">Steroid biosynthesis</keyword>
<comment type="caution">
    <text evidence="21">The sequence shown here is derived from an EMBL/GenBank/DDBJ whole genome shotgun (WGS) entry which is preliminary data.</text>
</comment>
<feature type="domain" description="Flavodoxin-like" evidence="19">
    <location>
        <begin position="79"/>
        <end position="233"/>
    </location>
</feature>
<dbReference type="Pfam" id="PF00258">
    <property type="entry name" value="Flavodoxin_1"/>
    <property type="match status" value="1"/>
</dbReference>
<sequence length="700" mass="78200">MEAETVTTPGDVPVFDAMTTVLTAVLVSIIAYFGHGPLHDLLFQASTKTKPLGADTDDDSDVSSDKCIVKRLEEEEKNCVVLFGSQSGNAQEFAEKLAREAHNRFSLRSTVAEIDEYTYQNLHKLPENTIVFLILASYGDGEPTDNAEQFYNFLSNEDHDGPFDRLREHGLQNLSYADFGLGNSSYAHFNAVIRKVDERLQLCGARRLGPVGEADDGKGTNAEDFIEWKDKMWPEVMGAFSLVEQEAGEREPAFEVVEIPNHHGPIFQGDYTDKNLAQQAQALTNHCFAPISESRLLSDAGGRSYIHVELDLKDTKLEYQTGDHLSVSPINSDVEVERFLRVFGLWHKRHESIRVRSLSDDLIPSFSSPCSYESAARFYTDICGPVSREVVSTFANSVSDPKQKTTLRQLGKDKDAFLALTGGKFYNVASMMEALFPGEIINVPFAIIIEALPKVQPRYYSISSSSAFDTDKVSITVAIESFPIPNTNRHFSGVATNFMLDVVSVENEVISRSRVQPMTYTLPTKRPHLQPSLSVFVRTSTFRLPSDPTIPVIMVGPGTGVAPFRGFVRERVAMYRQGKDFAPMTLFYGCRKRTEDFLYEKEWNAYSAELGAKFKMYTAFSREQKNKVYVQDLVLQQSNDIASLISNGGHVYVCGDVGMGQGVTETLCKVLASETNVPLADAQRVLSDMRHSHRYQEDVW</sequence>
<keyword evidence="11" id="KW-1133">Transmembrane helix</keyword>
<organism evidence="21 22">
    <name type="scientific">Fusarium circinatum</name>
    <name type="common">Pitch canker fungus</name>
    <name type="synonym">Gibberella circinata</name>
    <dbReference type="NCBI Taxonomy" id="48490"/>
    <lineage>
        <taxon>Eukaryota</taxon>
        <taxon>Fungi</taxon>
        <taxon>Dikarya</taxon>
        <taxon>Ascomycota</taxon>
        <taxon>Pezizomycotina</taxon>
        <taxon>Sordariomycetes</taxon>
        <taxon>Hypocreomycetidae</taxon>
        <taxon>Hypocreales</taxon>
        <taxon>Nectriaceae</taxon>
        <taxon>Fusarium</taxon>
        <taxon>Fusarium fujikuroi species complex</taxon>
    </lineage>
</organism>
<comment type="cofactor">
    <cofactor evidence="1">
        <name>FMN</name>
        <dbReference type="ChEBI" id="CHEBI:58210"/>
    </cofactor>
</comment>
<accession>A0A8H5UAH4</accession>
<evidence type="ECO:0000259" key="19">
    <source>
        <dbReference type="PROSITE" id="PS50902"/>
    </source>
</evidence>
<feature type="domain" description="FAD-binding FR-type" evidence="20">
    <location>
        <begin position="284"/>
        <end position="545"/>
    </location>
</feature>
<keyword evidence="8" id="KW-0274">FAD</keyword>
<dbReference type="PRINTS" id="PR00369">
    <property type="entry name" value="FLAVODOXIN"/>
</dbReference>
<evidence type="ECO:0000313" key="22">
    <source>
        <dbReference type="Proteomes" id="UP000572754"/>
    </source>
</evidence>
<comment type="cofactor">
    <cofactor evidence="2">
        <name>FAD</name>
        <dbReference type="ChEBI" id="CHEBI:57692"/>
    </cofactor>
</comment>
<dbReference type="InterPro" id="IPR017927">
    <property type="entry name" value="FAD-bd_FR_type"/>
</dbReference>
<evidence type="ECO:0000256" key="15">
    <source>
        <dbReference type="ARBA" id="ARBA00023136"/>
    </source>
</evidence>
<keyword evidence="6" id="KW-0812">Transmembrane</keyword>
<evidence type="ECO:0000259" key="20">
    <source>
        <dbReference type="PROSITE" id="PS51384"/>
    </source>
</evidence>
<dbReference type="SUPFAM" id="SSF63380">
    <property type="entry name" value="Riboflavin synthase domain-like"/>
    <property type="match status" value="1"/>
</dbReference>
<keyword evidence="13" id="KW-0756">Sterol biosynthesis</keyword>
<keyword evidence="5" id="KW-0288">FMN</keyword>
<dbReference type="FunFam" id="3.40.50.80:FF:000001">
    <property type="entry name" value="NADPH--cytochrome P450 reductase 1"/>
    <property type="match status" value="1"/>
</dbReference>
<dbReference type="InterPro" id="IPR023173">
    <property type="entry name" value="NADPH_Cyt_P450_Rdtase_alpha"/>
</dbReference>
<evidence type="ECO:0000313" key="21">
    <source>
        <dbReference type="EMBL" id="KAF5686934.1"/>
    </source>
</evidence>
<keyword evidence="15 18" id="KW-0472">Membrane</keyword>
<evidence type="ECO:0000256" key="16">
    <source>
        <dbReference type="ARBA" id="ARBA00023166"/>
    </source>
</evidence>
<dbReference type="GO" id="GO:0003958">
    <property type="term" value="F:NADPH-hemoprotein reductase activity"/>
    <property type="evidence" value="ECO:0007669"/>
    <property type="project" value="UniProtKB-EC"/>
</dbReference>
<dbReference type="Gene3D" id="3.40.50.360">
    <property type="match status" value="1"/>
</dbReference>
<keyword evidence="17" id="KW-0753">Steroid metabolism</keyword>
<evidence type="ECO:0000256" key="9">
    <source>
        <dbReference type="ARBA" id="ARBA00022857"/>
    </source>
</evidence>
<keyword evidence="3" id="KW-0444">Lipid biosynthesis</keyword>
<dbReference type="Gene3D" id="3.40.50.80">
    <property type="entry name" value="Nucleotide-binding domain of ferredoxin-NADP reductase (FNR) module"/>
    <property type="match status" value="1"/>
</dbReference>
<keyword evidence="7 18" id="KW-0256">Endoplasmic reticulum</keyword>
<dbReference type="Pfam" id="PF00667">
    <property type="entry name" value="FAD_binding_1"/>
    <property type="match status" value="1"/>
</dbReference>
<dbReference type="GO" id="GO:0050660">
    <property type="term" value="F:flavin adenine dinucleotide binding"/>
    <property type="evidence" value="ECO:0007669"/>
    <property type="project" value="TreeGrafter"/>
</dbReference>
<keyword evidence="12 18" id="KW-0560">Oxidoreductase</keyword>
<dbReference type="GO" id="GO:0005829">
    <property type="term" value="C:cytosol"/>
    <property type="evidence" value="ECO:0007669"/>
    <property type="project" value="TreeGrafter"/>
</dbReference>
<evidence type="ECO:0000256" key="12">
    <source>
        <dbReference type="ARBA" id="ARBA00023002"/>
    </source>
</evidence>
<evidence type="ECO:0000256" key="5">
    <source>
        <dbReference type="ARBA" id="ARBA00022643"/>
    </source>
</evidence>
<evidence type="ECO:0000256" key="3">
    <source>
        <dbReference type="ARBA" id="ARBA00022516"/>
    </source>
</evidence>
<evidence type="ECO:0000256" key="2">
    <source>
        <dbReference type="ARBA" id="ARBA00001974"/>
    </source>
</evidence>
<comment type="catalytic activity">
    <reaction evidence="18">
        <text>2 oxidized [cytochrome P450] + NADPH = 2 reduced [cytochrome P450] + NADP(+) + H(+)</text>
        <dbReference type="Rhea" id="RHEA:24040"/>
        <dbReference type="Rhea" id="RHEA-COMP:14627"/>
        <dbReference type="Rhea" id="RHEA-COMP:14628"/>
        <dbReference type="ChEBI" id="CHEBI:15378"/>
        <dbReference type="ChEBI" id="CHEBI:55376"/>
        <dbReference type="ChEBI" id="CHEBI:57783"/>
        <dbReference type="ChEBI" id="CHEBI:58349"/>
        <dbReference type="ChEBI" id="CHEBI:60344"/>
        <dbReference type="EC" id="1.6.2.4"/>
    </reaction>
</comment>
<dbReference type="EC" id="1.6.2.4" evidence="18"/>
<dbReference type="SUPFAM" id="SSF52343">
    <property type="entry name" value="Ferredoxin reductase-like, C-terminal NADP-linked domain"/>
    <property type="match status" value="1"/>
</dbReference>
<evidence type="ECO:0000256" key="8">
    <source>
        <dbReference type="ARBA" id="ARBA00022827"/>
    </source>
</evidence>
<dbReference type="InterPro" id="IPR008254">
    <property type="entry name" value="Flavodoxin/NO_synth"/>
</dbReference>
<dbReference type="Gene3D" id="1.20.990.10">
    <property type="entry name" value="NADPH-cytochrome p450 Reductase, Chain A, domain 3"/>
    <property type="match status" value="1"/>
</dbReference>
<dbReference type="AlphaFoldDB" id="A0A8H5UAH4"/>
<dbReference type="PROSITE" id="PS51384">
    <property type="entry name" value="FAD_FR"/>
    <property type="match status" value="1"/>
</dbReference>
<dbReference type="InterPro" id="IPR001094">
    <property type="entry name" value="Flavdoxin-like"/>
</dbReference>
<dbReference type="GO" id="GO:0005789">
    <property type="term" value="C:endoplasmic reticulum membrane"/>
    <property type="evidence" value="ECO:0007669"/>
    <property type="project" value="UniProtKB-SubCell"/>
</dbReference>
<dbReference type="GO" id="GO:0010181">
    <property type="term" value="F:FMN binding"/>
    <property type="evidence" value="ECO:0007669"/>
    <property type="project" value="InterPro"/>
</dbReference>
<dbReference type="InterPro" id="IPR001709">
    <property type="entry name" value="Flavoprot_Pyr_Nucl_cyt_Rdtase"/>
</dbReference>
<dbReference type="InterPro" id="IPR023208">
    <property type="entry name" value="P450R"/>
</dbReference>
<dbReference type="InterPro" id="IPR001433">
    <property type="entry name" value="OxRdtase_FAD/NAD-bd"/>
</dbReference>
<evidence type="ECO:0000256" key="13">
    <source>
        <dbReference type="ARBA" id="ARBA00023011"/>
    </source>
</evidence>
<keyword evidence="16" id="KW-1207">Sterol metabolism</keyword>
<protein>
    <recommendedName>
        <fullName evidence="18">NADPH--cytochrome P450 reductase</fullName>
        <ecNumber evidence="18">1.6.2.4</ecNumber>
    </recommendedName>
</protein>
<dbReference type="InterPro" id="IPR029039">
    <property type="entry name" value="Flavoprotein-like_sf"/>
</dbReference>
<evidence type="ECO:0000256" key="14">
    <source>
        <dbReference type="ARBA" id="ARBA00023098"/>
    </source>
</evidence>